<dbReference type="CTD" id="51318"/>
<dbReference type="GeneID" id="109955172"/>
<dbReference type="GO" id="GO:0005739">
    <property type="term" value="C:mitochondrion"/>
    <property type="evidence" value="ECO:0007669"/>
    <property type="project" value="UniProtKB-SubCell"/>
</dbReference>
<evidence type="ECO:0000256" key="7">
    <source>
        <dbReference type="ARBA" id="ARBA00035273"/>
    </source>
</evidence>
<keyword evidence="10" id="KW-1185">Reference proteome</keyword>
<dbReference type="PANTHER" id="PTHR15909">
    <property type="entry name" value="39S RIBOSOMAL PROTEIN L35, MITOCHONDRIAL"/>
    <property type="match status" value="1"/>
</dbReference>
<dbReference type="PANTHER" id="PTHR15909:SF0">
    <property type="entry name" value="LARGE RIBOSOMAL SUBUNIT PROTEIN BL35M"/>
    <property type="match status" value="1"/>
</dbReference>
<comment type="subcellular location">
    <subcellularLocation>
        <location evidence="1">Mitochondrion</location>
    </subcellularLocation>
</comment>
<keyword evidence="4" id="KW-0689">Ribosomal protein</keyword>
<dbReference type="OrthoDB" id="5847109at2759"/>
<reference evidence="9" key="1">
    <citation type="submission" date="2025-08" db="UniProtKB">
        <authorList>
            <consortium name="Ensembl"/>
        </authorList>
    </citation>
    <scope>IDENTIFICATION</scope>
</reference>
<dbReference type="STRING" id="43700.ENSMALP00000012021"/>
<keyword evidence="6" id="KW-0687">Ribonucleoprotein</keyword>
<dbReference type="SUPFAM" id="SSF143034">
    <property type="entry name" value="L35p-like"/>
    <property type="match status" value="1"/>
</dbReference>
<evidence type="ECO:0000256" key="4">
    <source>
        <dbReference type="ARBA" id="ARBA00022980"/>
    </source>
</evidence>
<accession>A0A3Q3QG92</accession>
<dbReference type="GO" id="GO:1990904">
    <property type="term" value="C:ribonucleoprotein complex"/>
    <property type="evidence" value="ECO:0007669"/>
    <property type="project" value="UniProtKB-KW"/>
</dbReference>
<dbReference type="Proteomes" id="UP000261600">
    <property type="component" value="Unplaced"/>
</dbReference>
<dbReference type="Pfam" id="PF01632">
    <property type="entry name" value="Ribosomal_L35p"/>
    <property type="match status" value="1"/>
</dbReference>
<comment type="similarity">
    <text evidence="2">Belongs to the bacterial ribosomal protein bL35 family.</text>
</comment>
<dbReference type="KEGG" id="malb:109955172"/>
<dbReference type="GO" id="GO:0005840">
    <property type="term" value="C:ribosome"/>
    <property type="evidence" value="ECO:0007669"/>
    <property type="project" value="UniProtKB-KW"/>
</dbReference>
<dbReference type="InterPro" id="IPR019338">
    <property type="entry name" value="Ribosomal_bL35m"/>
</dbReference>
<keyword evidence="3" id="KW-0809">Transit peptide</keyword>
<evidence type="ECO:0000313" key="9">
    <source>
        <dbReference type="Ensembl" id="ENSMALP00000012021.1"/>
    </source>
</evidence>
<keyword evidence="5" id="KW-0496">Mitochondrion</keyword>
<dbReference type="RefSeq" id="XP_020446726.1">
    <property type="nucleotide sequence ID" value="XM_020591070.1"/>
</dbReference>
<protein>
    <recommendedName>
        <fullName evidence="7">Large ribosomal subunit protein bL35m</fullName>
    </recommendedName>
    <alternativeName>
        <fullName evidence="8">39S ribosomal protein L35, mitochondrial</fullName>
    </alternativeName>
</protein>
<evidence type="ECO:0000256" key="5">
    <source>
        <dbReference type="ARBA" id="ARBA00023128"/>
    </source>
</evidence>
<evidence type="ECO:0000256" key="2">
    <source>
        <dbReference type="ARBA" id="ARBA00006598"/>
    </source>
</evidence>
<dbReference type="Ensembl" id="ENSMALT00000012278.1">
    <property type="protein sequence ID" value="ENSMALP00000012021.1"/>
    <property type="gene ID" value="ENSMALG00000008539.1"/>
</dbReference>
<evidence type="ECO:0000256" key="3">
    <source>
        <dbReference type="ARBA" id="ARBA00022946"/>
    </source>
</evidence>
<evidence type="ECO:0000256" key="8">
    <source>
        <dbReference type="ARBA" id="ARBA00035418"/>
    </source>
</evidence>
<dbReference type="AlphaFoldDB" id="A0A3Q3QG92"/>
<dbReference type="GO" id="GO:0006412">
    <property type="term" value="P:translation"/>
    <property type="evidence" value="ECO:0007669"/>
    <property type="project" value="InterPro"/>
</dbReference>
<proteinExistence type="inferred from homology"/>
<name>A0A3Q3QG92_MONAL</name>
<evidence type="ECO:0000313" key="10">
    <source>
        <dbReference type="Proteomes" id="UP000261600"/>
    </source>
</evidence>
<sequence>MAATLARRLSGLLRPLSASLCARTPQLCQLSSLTQPSPLYTSAAGAFCAPLRAAASQTSRYNILQRVAVLLPSVTQHPSRSLTYFSLKKGKRKSVKPVVKRFMRLHCGLWIRRKAGYKKKLWKKKPARRKRLREHVFCNKTQCKLLDKMTTSFWKRRNWYVNDPYQKYHDRYNLKV</sequence>
<dbReference type="GO" id="GO:0003735">
    <property type="term" value="F:structural constituent of ribosome"/>
    <property type="evidence" value="ECO:0007669"/>
    <property type="project" value="InterPro"/>
</dbReference>
<organism evidence="9 10">
    <name type="scientific">Monopterus albus</name>
    <name type="common">Swamp eel</name>
    <dbReference type="NCBI Taxonomy" id="43700"/>
    <lineage>
        <taxon>Eukaryota</taxon>
        <taxon>Metazoa</taxon>
        <taxon>Chordata</taxon>
        <taxon>Craniata</taxon>
        <taxon>Vertebrata</taxon>
        <taxon>Euteleostomi</taxon>
        <taxon>Actinopterygii</taxon>
        <taxon>Neopterygii</taxon>
        <taxon>Teleostei</taxon>
        <taxon>Neoteleostei</taxon>
        <taxon>Acanthomorphata</taxon>
        <taxon>Anabantaria</taxon>
        <taxon>Synbranchiformes</taxon>
        <taxon>Synbranchidae</taxon>
        <taxon>Monopterus</taxon>
    </lineage>
</organism>
<dbReference type="InterPro" id="IPR021137">
    <property type="entry name" value="Ribosomal_bL35-like"/>
</dbReference>
<evidence type="ECO:0000256" key="6">
    <source>
        <dbReference type="ARBA" id="ARBA00023274"/>
    </source>
</evidence>
<dbReference type="InterPro" id="IPR037229">
    <property type="entry name" value="Ribosomal_bL35_sf"/>
</dbReference>
<reference evidence="9" key="2">
    <citation type="submission" date="2025-09" db="UniProtKB">
        <authorList>
            <consortium name="Ensembl"/>
        </authorList>
    </citation>
    <scope>IDENTIFICATION</scope>
</reference>
<evidence type="ECO:0000256" key="1">
    <source>
        <dbReference type="ARBA" id="ARBA00004173"/>
    </source>
</evidence>